<dbReference type="RefSeq" id="WP_273691928.1">
    <property type="nucleotide sequence ID" value="NZ_CP117413.1"/>
</dbReference>
<evidence type="ECO:0000256" key="1">
    <source>
        <dbReference type="SAM" id="SignalP"/>
    </source>
</evidence>
<feature type="chain" id="PRO_5045347437" evidence="1">
    <location>
        <begin position="22"/>
        <end position="413"/>
    </location>
</feature>
<accession>A0ABY7TTM2</accession>
<keyword evidence="2" id="KW-0614">Plasmid</keyword>
<dbReference type="Proteomes" id="UP001220395">
    <property type="component" value="Plasmid unnamed2"/>
</dbReference>
<dbReference type="Gene3D" id="1.20.1600.10">
    <property type="entry name" value="Outer membrane efflux proteins (OEP)"/>
    <property type="match status" value="1"/>
</dbReference>
<dbReference type="EMBL" id="CP117413">
    <property type="protein sequence ID" value="WCT75730.1"/>
    <property type="molecule type" value="Genomic_DNA"/>
</dbReference>
<keyword evidence="3" id="KW-1185">Reference proteome</keyword>
<protein>
    <submittedName>
        <fullName evidence="2">TolC family protein</fullName>
    </submittedName>
</protein>
<gene>
    <name evidence="2" type="ORF">PQ455_20325</name>
</gene>
<sequence length="413" mass="44284">MKYLALSLAVFTCLTPIPAFAQRADLPPEAQIIAILDGHPTVSAAGARVGAARAQDDMLRRGPHEVTMTGSYIRRTVDREGGYDEFDTTIGRAFRLPGKAALDRKAGALGIEVAENRAEDVRHQAALVLAGQWYDWLTAGALNRSDRETVAVLETAVQAVRRRRQLRDAGDLDIDQANAALGVAQGQAAASRALMEQARAMLSATFPDLPLPVEPPALGVPGPPAQPLTVMRDLVIDRSHEIRAADREAQRLGIVSQRVRADRIADPTFGVRLFSERSGMERGAGLVASIPLGGGYRKAAADQASAEANAARFDLANVQRSVEATANTDLSNARSQMEVWQGMDAAAASTEAAAARTERGHVLGAIDLSDMLYARRQAHDARRAEIEARSAAVRALIKLEIDSHSIWVTPGDN</sequence>
<dbReference type="PANTHER" id="PTHR30203">
    <property type="entry name" value="OUTER MEMBRANE CATION EFFLUX PROTEIN"/>
    <property type="match status" value="1"/>
</dbReference>
<dbReference type="SUPFAM" id="SSF56954">
    <property type="entry name" value="Outer membrane efflux proteins (OEP)"/>
    <property type="match status" value="1"/>
</dbReference>
<organism evidence="2 3">
    <name type="scientific">Sphingomonas naphthae</name>
    <dbReference type="NCBI Taxonomy" id="1813468"/>
    <lineage>
        <taxon>Bacteria</taxon>
        <taxon>Pseudomonadati</taxon>
        <taxon>Pseudomonadota</taxon>
        <taxon>Alphaproteobacteria</taxon>
        <taxon>Sphingomonadales</taxon>
        <taxon>Sphingomonadaceae</taxon>
        <taxon>Sphingomonas</taxon>
    </lineage>
</organism>
<dbReference type="InterPro" id="IPR010131">
    <property type="entry name" value="MdtP/NodT-like"/>
</dbReference>
<feature type="signal peptide" evidence="1">
    <location>
        <begin position="1"/>
        <end position="21"/>
    </location>
</feature>
<dbReference type="PANTHER" id="PTHR30203:SF24">
    <property type="entry name" value="BLR4935 PROTEIN"/>
    <property type="match status" value="1"/>
</dbReference>
<evidence type="ECO:0000313" key="3">
    <source>
        <dbReference type="Proteomes" id="UP001220395"/>
    </source>
</evidence>
<reference evidence="2 3" key="1">
    <citation type="submission" date="2023-02" db="EMBL/GenBank/DDBJ databases">
        <title>Genome sequence of Sphingomonas naphthae.</title>
        <authorList>
            <person name="Kim S."/>
            <person name="Heo J."/>
            <person name="Kwon S.-W."/>
        </authorList>
    </citation>
    <scope>NUCLEOTIDE SEQUENCE [LARGE SCALE GENOMIC DNA]</scope>
    <source>
        <strain evidence="2 3">KACC 18716</strain>
        <plasmid evidence="2 3">unnamed2</plasmid>
    </source>
</reference>
<proteinExistence type="predicted"/>
<geneLocation type="plasmid" evidence="2 3">
    <name>unnamed2</name>
</geneLocation>
<evidence type="ECO:0000313" key="2">
    <source>
        <dbReference type="EMBL" id="WCT75730.1"/>
    </source>
</evidence>
<keyword evidence="1" id="KW-0732">Signal</keyword>
<name>A0ABY7TTM2_9SPHN</name>